<keyword evidence="4" id="KW-0808">Transferase</keyword>
<dbReference type="Gene3D" id="3.30.565.10">
    <property type="entry name" value="Histidine kinase-like ATPase, C-terminal domain"/>
    <property type="match status" value="1"/>
</dbReference>
<dbReference type="InterPro" id="IPR050736">
    <property type="entry name" value="Sensor_HK_Regulatory"/>
</dbReference>
<keyword evidence="7" id="KW-1133">Transmembrane helix</keyword>
<dbReference type="GeneID" id="84231842"/>
<keyword evidence="7" id="KW-0812">Transmembrane</keyword>
<accession>A0AA51UPI6</accession>
<dbReference type="RefSeq" id="WP_309311682.1">
    <property type="nucleotide sequence ID" value="NZ_CP133592.1"/>
</dbReference>
<feature type="transmembrane region" description="Helical" evidence="7">
    <location>
        <begin position="21"/>
        <end position="44"/>
    </location>
</feature>
<evidence type="ECO:0000256" key="6">
    <source>
        <dbReference type="ARBA" id="ARBA00023012"/>
    </source>
</evidence>
<dbReference type="InterPro" id="IPR004358">
    <property type="entry name" value="Sig_transdc_His_kin-like_C"/>
</dbReference>
<evidence type="ECO:0000313" key="10">
    <source>
        <dbReference type="Proteomes" id="UP001182908"/>
    </source>
</evidence>
<reference evidence="9 10" key="1">
    <citation type="submission" date="2023-08" db="EMBL/GenBank/DDBJ databases">
        <title>Methanolobus mangrovi sp. nov. and Methanolobus sediminis sp. nov, two novel methylotrophic methanogens isolated from mangrove sediments in China.</title>
        <authorList>
            <person name="Zhou J."/>
        </authorList>
    </citation>
    <scope>NUCLEOTIDE SEQUENCE [LARGE SCALE GENOMIC DNA]</scope>
    <source>
        <strain evidence="9 10">FTZ6</strain>
    </source>
</reference>
<protein>
    <recommendedName>
        <fullName evidence="2">histidine kinase</fullName>
        <ecNumber evidence="2">2.7.13.3</ecNumber>
    </recommendedName>
</protein>
<dbReference type="PRINTS" id="PR00344">
    <property type="entry name" value="BCTRLSENSOR"/>
</dbReference>
<dbReference type="Gene3D" id="1.10.287.130">
    <property type="match status" value="1"/>
</dbReference>
<dbReference type="Pfam" id="PF02518">
    <property type="entry name" value="HATPase_c"/>
    <property type="match status" value="1"/>
</dbReference>
<evidence type="ECO:0000313" key="9">
    <source>
        <dbReference type="EMBL" id="WMW25880.1"/>
    </source>
</evidence>
<dbReference type="CDD" id="cd00082">
    <property type="entry name" value="HisKA"/>
    <property type="match status" value="1"/>
</dbReference>
<dbReference type="InterPro" id="IPR036890">
    <property type="entry name" value="HATPase_C_sf"/>
</dbReference>
<dbReference type="InterPro" id="IPR005467">
    <property type="entry name" value="His_kinase_dom"/>
</dbReference>
<gene>
    <name evidence="9" type="ORF">RE474_03955</name>
</gene>
<dbReference type="EC" id="2.7.13.3" evidence="2"/>
<dbReference type="PANTHER" id="PTHR43711">
    <property type="entry name" value="TWO-COMPONENT HISTIDINE KINASE"/>
    <property type="match status" value="1"/>
</dbReference>
<feature type="domain" description="Histidine kinase" evidence="8">
    <location>
        <begin position="101"/>
        <end position="320"/>
    </location>
</feature>
<dbReference type="InterPro" id="IPR036097">
    <property type="entry name" value="HisK_dim/P_sf"/>
</dbReference>
<comment type="catalytic activity">
    <reaction evidence="1">
        <text>ATP + protein L-histidine = ADP + protein N-phospho-L-histidine.</text>
        <dbReference type="EC" id="2.7.13.3"/>
    </reaction>
</comment>
<dbReference type="AlphaFoldDB" id="A0AA51UPI6"/>
<keyword evidence="5 9" id="KW-0418">Kinase</keyword>
<proteinExistence type="predicted"/>
<keyword evidence="6" id="KW-0902">Two-component regulatory system</keyword>
<dbReference type="PROSITE" id="PS50109">
    <property type="entry name" value="HIS_KIN"/>
    <property type="match status" value="1"/>
</dbReference>
<dbReference type="InterPro" id="IPR003594">
    <property type="entry name" value="HATPase_dom"/>
</dbReference>
<organism evidence="9 10">
    <name type="scientific">Methanolobus sediminis</name>
    <dbReference type="NCBI Taxonomy" id="3072978"/>
    <lineage>
        <taxon>Archaea</taxon>
        <taxon>Methanobacteriati</taxon>
        <taxon>Methanobacteriota</taxon>
        <taxon>Stenosarchaea group</taxon>
        <taxon>Methanomicrobia</taxon>
        <taxon>Methanosarcinales</taxon>
        <taxon>Methanosarcinaceae</taxon>
        <taxon>Methanolobus</taxon>
    </lineage>
</organism>
<dbReference type="GO" id="GO:0000155">
    <property type="term" value="F:phosphorelay sensor kinase activity"/>
    <property type="evidence" value="ECO:0007669"/>
    <property type="project" value="InterPro"/>
</dbReference>
<evidence type="ECO:0000256" key="3">
    <source>
        <dbReference type="ARBA" id="ARBA00022553"/>
    </source>
</evidence>
<keyword evidence="7" id="KW-0472">Membrane</keyword>
<evidence type="ECO:0000256" key="7">
    <source>
        <dbReference type="SAM" id="Phobius"/>
    </source>
</evidence>
<evidence type="ECO:0000256" key="5">
    <source>
        <dbReference type="ARBA" id="ARBA00022777"/>
    </source>
</evidence>
<dbReference type="PANTHER" id="PTHR43711:SF31">
    <property type="entry name" value="HISTIDINE KINASE"/>
    <property type="match status" value="1"/>
</dbReference>
<feature type="transmembrane region" description="Helical" evidence="7">
    <location>
        <begin position="56"/>
        <end position="75"/>
    </location>
</feature>
<dbReference type="InterPro" id="IPR003661">
    <property type="entry name" value="HisK_dim/P_dom"/>
</dbReference>
<dbReference type="SMART" id="SM00387">
    <property type="entry name" value="HATPase_c"/>
    <property type="match status" value="1"/>
</dbReference>
<evidence type="ECO:0000259" key="8">
    <source>
        <dbReference type="PROSITE" id="PS50109"/>
    </source>
</evidence>
<keyword evidence="10" id="KW-1185">Reference proteome</keyword>
<evidence type="ECO:0000256" key="1">
    <source>
        <dbReference type="ARBA" id="ARBA00000085"/>
    </source>
</evidence>
<dbReference type="KEGG" id="mseb:RE474_03955"/>
<dbReference type="EMBL" id="CP133592">
    <property type="protein sequence ID" value="WMW25880.1"/>
    <property type="molecule type" value="Genomic_DNA"/>
</dbReference>
<dbReference type="Proteomes" id="UP001182908">
    <property type="component" value="Chromosome"/>
</dbReference>
<dbReference type="SUPFAM" id="SSF55874">
    <property type="entry name" value="ATPase domain of HSP90 chaperone/DNA topoisomerase II/histidine kinase"/>
    <property type="match status" value="1"/>
</dbReference>
<dbReference type="Pfam" id="PF00512">
    <property type="entry name" value="HisKA"/>
    <property type="match status" value="1"/>
</dbReference>
<dbReference type="SUPFAM" id="SSF47384">
    <property type="entry name" value="Homodimeric domain of signal transducing histidine kinase"/>
    <property type="match status" value="1"/>
</dbReference>
<sequence length="330" mass="37579">MDERSINLRKEKYSKRIVTDTILLVTGIIGIIFLSLVMNLSDIFPNIPFPLEDWTMGQILITITIIMVASLIFAYRRYHDTKDAIKEFNSINAIKEEFIANLRHELKTPLVPIRGYSEILYDGSLGEINQKQKEALKKMIDSSEKLERRIDSLIFISVAKSGDIEYTYTTLNINDIATGAVADIADQLNQREQEVAIDIRPNLPYIEGDRKYLNEALIQILENASKFSSNGQNIQLIIHEGYKSLHIKVIDKGIGIPEEELENIFARFYQIDGSKTRRYGGNGLGLHIAKTIVEAHKGDIWIESEPKIGTTVHVRLPTPDHGIKIQKKYR</sequence>
<dbReference type="FunFam" id="3.30.565.10:FF:000006">
    <property type="entry name" value="Sensor histidine kinase WalK"/>
    <property type="match status" value="1"/>
</dbReference>
<dbReference type="SMART" id="SM00388">
    <property type="entry name" value="HisKA"/>
    <property type="match status" value="1"/>
</dbReference>
<evidence type="ECO:0000256" key="4">
    <source>
        <dbReference type="ARBA" id="ARBA00022679"/>
    </source>
</evidence>
<evidence type="ECO:0000256" key="2">
    <source>
        <dbReference type="ARBA" id="ARBA00012438"/>
    </source>
</evidence>
<keyword evidence="3" id="KW-0597">Phosphoprotein</keyword>
<name>A0AA51UPI6_9EURY</name>